<sequence>MRQKTITMGYYRKAQTAIERNMRNGIVRHYVLTHRGKVAGHLLRLEDYLAMQRRIELNQVWGEALQRYREAGITDSNLQGESE</sequence>
<protein>
    <recommendedName>
        <fullName evidence="3">Antitoxin Phd_YefM of type II toxin-antitoxin system</fullName>
    </recommendedName>
</protein>
<evidence type="ECO:0008006" key="3">
    <source>
        <dbReference type="Google" id="ProtNLM"/>
    </source>
</evidence>
<gene>
    <name evidence="1" type="ORF">I6N98_13700</name>
</gene>
<dbReference type="EMBL" id="CP066167">
    <property type="protein sequence ID" value="QQD17411.1"/>
    <property type="molecule type" value="Genomic_DNA"/>
</dbReference>
<organism evidence="1 2">
    <name type="scientific">Spongiibacter nanhainus</name>
    <dbReference type="NCBI Taxonomy" id="2794344"/>
    <lineage>
        <taxon>Bacteria</taxon>
        <taxon>Pseudomonadati</taxon>
        <taxon>Pseudomonadota</taxon>
        <taxon>Gammaproteobacteria</taxon>
        <taxon>Cellvibrionales</taxon>
        <taxon>Spongiibacteraceae</taxon>
        <taxon>Spongiibacter</taxon>
    </lineage>
</organism>
<accession>A0A7T4QZ34</accession>
<evidence type="ECO:0000313" key="1">
    <source>
        <dbReference type="EMBL" id="QQD17411.1"/>
    </source>
</evidence>
<dbReference type="RefSeq" id="WP_198568912.1">
    <property type="nucleotide sequence ID" value="NZ_CP066167.1"/>
</dbReference>
<reference evidence="1 2" key="1">
    <citation type="submission" date="2020-12" db="EMBL/GenBank/DDBJ databases">
        <authorList>
            <person name="Shan Y."/>
        </authorList>
    </citation>
    <scope>NUCLEOTIDE SEQUENCE [LARGE SCALE GENOMIC DNA]</scope>
    <source>
        <strain evidence="2">csc3.9</strain>
    </source>
</reference>
<evidence type="ECO:0000313" key="2">
    <source>
        <dbReference type="Proteomes" id="UP000596063"/>
    </source>
</evidence>
<dbReference type="Proteomes" id="UP000596063">
    <property type="component" value="Chromosome"/>
</dbReference>
<name>A0A7T4QZ34_9GAMM</name>
<dbReference type="KEGG" id="snan:I6N98_13700"/>
<dbReference type="AlphaFoldDB" id="A0A7T4QZ34"/>
<proteinExistence type="predicted"/>
<keyword evidence="2" id="KW-1185">Reference proteome</keyword>